<accession>A0A9P4LYX6</accession>
<dbReference type="OrthoDB" id="1069523at2759"/>
<dbReference type="Proteomes" id="UP000799776">
    <property type="component" value="Unassembled WGS sequence"/>
</dbReference>
<dbReference type="GO" id="GO:0046872">
    <property type="term" value="F:metal ion binding"/>
    <property type="evidence" value="ECO:0007669"/>
    <property type="project" value="UniProtKB-KW"/>
</dbReference>
<feature type="binding site" evidence="5">
    <location>
        <position position="354"/>
    </location>
    <ligand>
        <name>Fe cation</name>
        <dbReference type="ChEBI" id="CHEBI:24875"/>
        <note>catalytic</note>
    </ligand>
</feature>
<evidence type="ECO:0000313" key="7">
    <source>
        <dbReference type="EMBL" id="KAF2090430.1"/>
    </source>
</evidence>
<dbReference type="Pfam" id="PF03055">
    <property type="entry name" value="RPE65"/>
    <property type="match status" value="1"/>
</dbReference>
<sequence>MPLAGQKRKRDCPKHPYLSGNFAPIHQTTPLTPCTYTGTIPHELVGGQYVRNGGNPISNEDLGRDAHWFDGDGMLAGVYFRKSKDKDGGVVPEFVNQFIQTDLYLASVNSPRQRLPLLPSIATLVNPASGLITIILRILRTVFLVLLSHFPGSKQAIKRISVVNTAILYHDGRALATCESGPPMRVSLPGLETVGWYNGHGAEGEPSNEKSKQEKTEPGFGGNGLFSFMKEWTTGHPKVDPVTKEMILYHCSFVPPYVHYSIIPSEGETDPSPPKLLNAPVKGVSGGKMMHDFGVSREHTIIMDLPLALDPLNLLKNKPIVHYDPTAPSRFGVFKRRDPSNVHWFETSACCIFHTANAWDEYNEDGQVETVHLLAARLTSATLVYSAGNIAPPKMAGEIVEQDHNPTKPISFFDKYDDDFDNDAEDTTSFRKACAYDRAPVLESPTHEKIPLIAPTTTTTTTTSPNPSDTEQCRLYHYTFALPHTRLNPTPTPLITTQHALSALPFEFPTLHPAHRMQDAQFVYGCSTASGSMTAALGRAVKIDVLAKLDTRALRARAKQAPPRSVSGCVDARTARQILAEAAATAGRETTSRETTSGETTAPDPIQLFPMPPGWYAQEASFVPRADAAAEDDGYLLFYAFDESQLDAAGECGDGARSELWVLDAKGMWDVVARVRLPGRVPYGLRGTDIRNHPNL</sequence>
<feature type="region of interest" description="Disordered" evidence="6">
    <location>
        <begin position="198"/>
        <end position="218"/>
    </location>
</feature>
<dbReference type="PANTHER" id="PTHR10543">
    <property type="entry name" value="BETA-CAROTENE DIOXYGENASE"/>
    <property type="match status" value="1"/>
</dbReference>
<comment type="cofactor">
    <cofactor evidence="5">
        <name>Fe(2+)</name>
        <dbReference type="ChEBI" id="CHEBI:29033"/>
    </cofactor>
    <text evidence="5">Binds 1 Fe(2+) ion per subunit.</text>
</comment>
<comment type="similarity">
    <text evidence="1">Belongs to the carotenoid oxygenase family.</text>
</comment>
<dbReference type="InterPro" id="IPR004294">
    <property type="entry name" value="Carotenoid_Oase"/>
</dbReference>
<comment type="caution">
    <text evidence="7">The sequence shown here is derived from an EMBL/GenBank/DDBJ whole genome shotgun (WGS) entry which is preliminary data.</text>
</comment>
<evidence type="ECO:0000256" key="2">
    <source>
        <dbReference type="ARBA" id="ARBA00022723"/>
    </source>
</evidence>
<dbReference type="GO" id="GO:0016121">
    <property type="term" value="P:carotene catabolic process"/>
    <property type="evidence" value="ECO:0007669"/>
    <property type="project" value="TreeGrafter"/>
</dbReference>
<feature type="binding site" evidence="5">
    <location>
        <position position="236"/>
    </location>
    <ligand>
        <name>Fe cation</name>
        <dbReference type="ChEBI" id="CHEBI:24875"/>
        <note>catalytic</note>
    </ligand>
</feature>
<evidence type="ECO:0000256" key="3">
    <source>
        <dbReference type="ARBA" id="ARBA00023002"/>
    </source>
</evidence>
<keyword evidence="2 5" id="KW-0479">Metal-binding</keyword>
<gene>
    <name evidence="7" type="ORF">K490DRAFT_72006</name>
</gene>
<reference evidence="7" key="1">
    <citation type="journal article" date="2020" name="Stud. Mycol.">
        <title>101 Dothideomycetes genomes: a test case for predicting lifestyles and emergence of pathogens.</title>
        <authorList>
            <person name="Haridas S."/>
            <person name="Albert R."/>
            <person name="Binder M."/>
            <person name="Bloem J."/>
            <person name="Labutti K."/>
            <person name="Salamov A."/>
            <person name="Andreopoulos B."/>
            <person name="Baker S."/>
            <person name="Barry K."/>
            <person name="Bills G."/>
            <person name="Bluhm B."/>
            <person name="Cannon C."/>
            <person name="Castanera R."/>
            <person name="Culley D."/>
            <person name="Daum C."/>
            <person name="Ezra D."/>
            <person name="Gonzalez J."/>
            <person name="Henrissat B."/>
            <person name="Kuo A."/>
            <person name="Liang C."/>
            <person name="Lipzen A."/>
            <person name="Lutzoni F."/>
            <person name="Magnuson J."/>
            <person name="Mondo S."/>
            <person name="Nolan M."/>
            <person name="Ohm R."/>
            <person name="Pangilinan J."/>
            <person name="Park H.-J."/>
            <person name="Ramirez L."/>
            <person name="Alfaro M."/>
            <person name="Sun H."/>
            <person name="Tritt A."/>
            <person name="Yoshinaga Y."/>
            <person name="Zwiers L.-H."/>
            <person name="Turgeon B."/>
            <person name="Goodwin S."/>
            <person name="Spatafora J."/>
            <person name="Crous P."/>
            <person name="Grigoriev I."/>
        </authorList>
    </citation>
    <scope>NUCLEOTIDE SEQUENCE</scope>
    <source>
        <strain evidence="7">CBS 121410</strain>
    </source>
</reference>
<evidence type="ECO:0000256" key="4">
    <source>
        <dbReference type="ARBA" id="ARBA00023004"/>
    </source>
</evidence>
<feature type="compositionally biased region" description="Low complexity" evidence="6">
    <location>
        <begin position="582"/>
        <end position="602"/>
    </location>
</feature>
<proteinExistence type="inferred from homology"/>
<dbReference type="AlphaFoldDB" id="A0A9P4LYX6"/>
<dbReference type="EMBL" id="ML978713">
    <property type="protein sequence ID" value="KAF2090430.1"/>
    <property type="molecule type" value="Genomic_DNA"/>
</dbReference>
<dbReference type="PANTHER" id="PTHR10543:SF89">
    <property type="entry name" value="CAROTENOID 9,10(9',10')-CLEAVAGE DIOXYGENASE 1"/>
    <property type="match status" value="1"/>
</dbReference>
<dbReference type="GO" id="GO:0010436">
    <property type="term" value="F:carotenoid dioxygenase activity"/>
    <property type="evidence" value="ECO:0007669"/>
    <property type="project" value="TreeGrafter"/>
</dbReference>
<evidence type="ECO:0000256" key="1">
    <source>
        <dbReference type="ARBA" id="ARBA00006787"/>
    </source>
</evidence>
<evidence type="ECO:0000256" key="6">
    <source>
        <dbReference type="SAM" id="MobiDB-lite"/>
    </source>
</evidence>
<keyword evidence="8" id="KW-1185">Reference proteome</keyword>
<keyword evidence="4 5" id="KW-0408">Iron</keyword>
<protein>
    <submittedName>
        <fullName evidence="7">Carotenoid oxygenase</fullName>
    </submittedName>
</protein>
<feature type="region of interest" description="Disordered" evidence="6">
    <location>
        <begin position="582"/>
        <end position="604"/>
    </location>
</feature>
<evidence type="ECO:0000313" key="8">
    <source>
        <dbReference type="Proteomes" id="UP000799776"/>
    </source>
</evidence>
<feature type="compositionally biased region" description="Basic and acidic residues" evidence="6">
    <location>
        <begin position="207"/>
        <end position="217"/>
    </location>
</feature>
<keyword evidence="3" id="KW-0560">Oxidoreductase</keyword>
<feature type="binding site" evidence="5">
    <location>
        <position position="291"/>
    </location>
    <ligand>
        <name>Fe cation</name>
        <dbReference type="ChEBI" id="CHEBI:24875"/>
        <note>catalytic</note>
    </ligand>
</feature>
<name>A0A9P4LYX6_9PEZI</name>
<organism evidence="7 8">
    <name type="scientific">Saccharata proteae CBS 121410</name>
    <dbReference type="NCBI Taxonomy" id="1314787"/>
    <lineage>
        <taxon>Eukaryota</taxon>
        <taxon>Fungi</taxon>
        <taxon>Dikarya</taxon>
        <taxon>Ascomycota</taxon>
        <taxon>Pezizomycotina</taxon>
        <taxon>Dothideomycetes</taxon>
        <taxon>Dothideomycetes incertae sedis</taxon>
        <taxon>Botryosphaeriales</taxon>
        <taxon>Saccharataceae</taxon>
        <taxon>Saccharata</taxon>
    </lineage>
</organism>
<evidence type="ECO:0000256" key="5">
    <source>
        <dbReference type="PIRSR" id="PIRSR604294-1"/>
    </source>
</evidence>